<dbReference type="AlphaFoldDB" id="A0A5P8E3R8"/>
<dbReference type="EMBL" id="CP033459">
    <property type="protein sequence ID" value="QFQ11601.1"/>
    <property type="molecule type" value="Genomic_DNA"/>
</dbReference>
<organism evidence="1 2">
    <name type="scientific">Pseudoprevotella muciniphila</name>
    <dbReference type="NCBI Taxonomy" id="2133944"/>
    <lineage>
        <taxon>Bacteria</taxon>
        <taxon>Pseudomonadati</taxon>
        <taxon>Bacteroidota</taxon>
        <taxon>Bacteroidia</taxon>
        <taxon>Bacteroidales</taxon>
        <taxon>Prevotellaceae</taxon>
        <taxon>Pseudoprevotella</taxon>
    </lineage>
</organism>
<protein>
    <submittedName>
        <fullName evidence="1">Uncharacterized protein</fullName>
    </submittedName>
</protein>
<keyword evidence="2" id="KW-1185">Reference proteome</keyword>
<dbReference type="Proteomes" id="UP000249375">
    <property type="component" value="Chromosome"/>
</dbReference>
<evidence type="ECO:0000313" key="2">
    <source>
        <dbReference type="Proteomes" id="UP000249375"/>
    </source>
</evidence>
<name>A0A5P8E3R8_9BACT</name>
<gene>
    <name evidence="1" type="ORF">C7Y71_000320</name>
</gene>
<dbReference type="KEGG" id="alq:C7Y71_000320"/>
<sequence length="119" mass="13088">MTGACISKKPKVSGTKWSCKQEYFVADAGTLTVIKTIHFVDNKKVKVVTSSSMPSHPATYVLPDGTVPIIEGHSSKTEENGTYKVKGSKIILEIEGKKTEISYMKDHLVVEKEGIFLKD</sequence>
<evidence type="ECO:0000313" key="1">
    <source>
        <dbReference type="EMBL" id="QFQ11601.1"/>
    </source>
</evidence>
<reference evidence="1 2" key="1">
    <citation type="submission" date="2018-11" db="EMBL/GenBank/DDBJ databases">
        <authorList>
            <person name="Na S.W."/>
            <person name="Baik M."/>
        </authorList>
    </citation>
    <scope>NUCLEOTIDE SEQUENCE [LARGE SCALE GENOMIC DNA]</scope>
    <source>
        <strain evidence="1 2">E39</strain>
    </source>
</reference>
<accession>A0A5P8E3R8</accession>
<proteinExistence type="predicted"/>